<gene>
    <name evidence="1" type="ORF">ACFSHS_16765</name>
</gene>
<accession>A0ABW4XEZ8</accession>
<dbReference type="RefSeq" id="WP_376878536.1">
    <property type="nucleotide sequence ID" value="NZ_JBHUHP010000016.1"/>
</dbReference>
<evidence type="ECO:0000313" key="1">
    <source>
        <dbReference type="EMBL" id="MFD2093218.1"/>
    </source>
</evidence>
<dbReference type="SUPFAM" id="SSF46785">
    <property type="entry name" value="Winged helix' DNA-binding domain"/>
    <property type="match status" value="1"/>
</dbReference>
<reference evidence="2" key="1">
    <citation type="journal article" date="2019" name="Int. J. Syst. Evol. Microbiol.">
        <title>The Global Catalogue of Microorganisms (GCM) 10K type strain sequencing project: providing services to taxonomists for standard genome sequencing and annotation.</title>
        <authorList>
            <consortium name="The Broad Institute Genomics Platform"/>
            <consortium name="The Broad Institute Genome Sequencing Center for Infectious Disease"/>
            <person name="Wu L."/>
            <person name="Ma J."/>
        </authorList>
    </citation>
    <scope>NUCLEOTIDE SEQUENCE [LARGE SCALE GENOMIC DNA]</scope>
    <source>
        <strain evidence="2">JCM 3338</strain>
    </source>
</reference>
<dbReference type="Proteomes" id="UP001597402">
    <property type="component" value="Unassembled WGS sequence"/>
</dbReference>
<sequence length="143" mass="15733">MERQRPIGWWVKRLDRLLEQTLDSGLATEGLTRRHWQVLHSLAEGAGREEELRSALADFAGDVGAVVDDLVDRGWARRGADGVALTAAGRSAHERVATAVGRVRRLVAEGVSAQEYEQTIGVLSRMVGNLERALGRAPDEPRR</sequence>
<protein>
    <submittedName>
        <fullName evidence="1">MarR family winged helix-turn-helix transcriptional regulator</fullName>
    </submittedName>
</protein>
<evidence type="ECO:0000313" key="2">
    <source>
        <dbReference type="Proteomes" id="UP001597402"/>
    </source>
</evidence>
<dbReference type="InterPro" id="IPR036390">
    <property type="entry name" value="WH_DNA-bd_sf"/>
</dbReference>
<comment type="caution">
    <text evidence="1">The sequence shown here is derived from an EMBL/GenBank/DDBJ whole genome shotgun (WGS) entry which is preliminary data.</text>
</comment>
<organism evidence="1 2">
    <name type="scientific">Blastococcus deserti</name>
    <dbReference type="NCBI Taxonomy" id="2259033"/>
    <lineage>
        <taxon>Bacteria</taxon>
        <taxon>Bacillati</taxon>
        <taxon>Actinomycetota</taxon>
        <taxon>Actinomycetes</taxon>
        <taxon>Geodermatophilales</taxon>
        <taxon>Geodermatophilaceae</taxon>
        <taxon>Blastococcus</taxon>
    </lineage>
</organism>
<name>A0ABW4XEZ8_9ACTN</name>
<proteinExistence type="predicted"/>
<dbReference type="InterPro" id="IPR036388">
    <property type="entry name" value="WH-like_DNA-bd_sf"/>
</dbReference>
<keyword evidence="2" id="KW-1185">Reference proteome</keyword>
<dbReference type="EMBL" id="JBHUHP010000016">
    <property type="protein sequence ID" value="MFD2093218.1"/>
    <property type="molecule type" value="Genomic_DNA"/>
</dbReference>
<dbReference type="Gene3D" id="1.10.10.10">
    <property type="entry name" value="Winged helix-like DNA-binding domain superfamily/Winged helix DNA-binding domain"/>
    <property type="match status" value="1"/>
</dbReference>